<accession>A0A2W2G357</accession>
<dbReference type="EMBL" id="POUA01000153">
    <property type="protein sequence ID" value="PZG42463.1"/>
    <property type="molecule type" value="Genomic_DNA"/>
</dbReference>
<keyword evidence="3" id="KW-1185">Reference proteome</keyword>
<evidence type="ECO:0000313" key="3">
    <source>
        <dbReference type="Proteomes" id="UP000248544"/>
    </source>
</evidence>
<dbReference type="AlphaFoldDB" id="A0A2W2G357"/>
<gene>
    <name evidence="2" type="ORF">C1I98_19755</name>
</gene>
<evidence type="ECO:0000256" key="1">
    <source>
        <dbReference type="SAM" id="SignalP"/>
    </source>
</evidence>
<protein>
    <submittedName>
        <fullName evidence="2">Uncharacterized protein</fullName>
    </submittedName>
</protein>
<name>A0A2W2G357_9ACTN</name>
<reference evidence="2 3" key="1">
    <citation type="submission" date="2018-01" db="EMBL/GenBank/DDBJ databases">
        <title>Draft genome sequence of Sphaerisporangium sp. 7K107.</title>
        <authorList>
            <person name="Sahin N."/>
            <person name="Saygin H."/>
            <person name="Ay H."/>
        </authorList>
    </citation>
    <scope>NUCLEOTIDE SEQUENCE [LARGE SCALE GENOMIC DNA]</scope>
    <source>
        <strain evidence="2 3">7K107</strain>
    </source>
</reference>
<proteinExistence type="predicted"/>
<dbReference type="RefSeq" id="WP_111168917.1">
    <property type="nucleotide sequence ID" value="NZ_POUA01000153.1"/>
</dbReference>
<dbReference type="Proteomes" id="UP000248544">
    <property type="component" value="Unassembled WGS sequence"/>
</dbReference>
<evidence type="ECO:0000313" key="2">
    <source>
        <dbReference type="EMBL" id="PZG42463.1"/>
    </source>
</evidence>
<sequence length="172" mass="18533">MLKRFLAAWVAIMAIVGTIGILATPAQASISDPIQGKGAYATVKQVDGRTTYTVTATEELGVVFIPGEFATPFDAYGCSGNVCIRLDSEPNNSNYVATWETTATTSYARCSKPYYLINDNVVKEGGTECGEGAGVFFAVWKARRYFPSPSWACNEWSGFPSPANKPCETISN</sequence>
<feature type="signal peptide" evidence="1">
    <location>
        <begin position="1"/>
        <end position="28"/>
    </location>
</feature>
<comment type="caution">
    <text evidence="2">The sequence shown here is derived from an EMBL/GenBank/DDBJ whole genome shotgun (WGS) entry which is preliminary data.</text>
</comment>
<keyword evidence="1" id="KW-0732">Signal</keyword>
<feature type="chain" id="PRO_5015936970" evidence="1">
    <location>
        <begin position="29"/>
        <end position="172"/>
    </location>
</feature>
<organism evidence="2 3">
    <name type="scientific">Spongiactinospora gelatinilytica</name>
    <dbReference type="NCBI Taxonomy" id="2666298"/>
    <lineage>
        <taxon>Bacteria</taxon>
        <taxon>Bacillati</taxon>
        <taxon>Actinomycetota</taxon>
        <taxon>Actinomycetes</taxon>
        <taxon>Streptosporangiales</taxon>
        <taxon>Streptosporangiaceae</taxon>
        <taxon>Spongiactinospora</taxon>
    </lineage>
</organism>